<sequence>MPSPEAGGAEQSRPGDAAHHLHRRAQPPVPTHRNSLSGSTRQKHPPLTPSDGGDGGGYDRLLSPNRPSSSQLPSPDKTQIADSMEDELLLVRRRSWNDEEVELKEEEELLAAGTAYSAEEDEALYLGMDMVSINSGYSDEGGSLEDHIFRSRWLSTIDTAAAAGGR</sequence>
<name>A0AAQ3K3H3_9LILI</name>
<dbReference type="Proteomes" id="UP001327560">
    <property type="component" value="Chromosome 2"/>
</dbReference>
<accession>A0AAQ3K3H3</accession>
<dbReference type="EMBL" id="CP136891">
    <property type="protein sequence ID" value="WOK98570.1"/>
    <property type="molecule type" value="Genomic_DNA"/>
</dbReference>
<organism evidence="2 3">
    <name type="scientific">Canna indica</name>
    <name type="common">Indian-shot</name>
    <dbReference type="NCBI Taxonomy" id="4628"/>
    <lineage>
        <taxon>Eukaryota</taxon>
        <taxon>Viridiplantae</taxon>
        <taxon>Streptophyta</taxon>
        <taxon>Embryophyta</taxon>
        <taxon>Tracheophyta</taxon>
        <taxon>Spermatophyta</taxon>
        <taxon>Magnoliopsida</taxon>
        <taxon>Liliopsida</taxon>
        <taxon>Zingiberales</taxon>
        <taxon>Cannaceae</taxon>
        <taxon>Canna</taxon>
    </lineage>
</organism>
<keyword evidence="3" id="KW-1185">Reference proteome</keyword>
<feature type="region of interest" description="Disordered" evidence="1">
    <location>
        <begin position="1"/>
        <end position="85"/>
    </location>
</feature>
<reference evidence="2 3" key="1">
    <citation type="submission" date="2023-10" db="EMBL/GenBank/DDBJ databases">
        <title>Chromosome-scale genome assembly provides insights into flower coloration mechanisms of Canna indica.</title>
        <authorList>
            <person name="Li C."/>
        </authorList>
    </citation>
    <scope>NUCLEOTIDE SEQUENCE [LARGE SCALE GENOMIC DNA]</scope>
    <source>
        <tissue evidence="2">Flower</tissue>
    </source>
</reference>
<gene>
    <name evidence="2" type="ORF">Cni_G07282</name>
</gene>
<protein>
    <submittedName>
        <fullName evidence="2">Uncharacterized protein</fullName>
    </submittedName>
</protein>
<proteinExistence type="predicted"/>
<dbReference type="AlphaFoldDB" id="A0AAQ3K3H3"/>
<evidence type="ECO:0000313" key="3">
    <source>
        <dbReference type="Proteomes" id="UP001327560"/>
    </source>
</evidence>
<evidence type="ECO:0000313" key="2">
    <source>
        <dbReference type="EMBL" id="WOK98570.1"/>
    </source>
</evidence>
<feature type="compositionally biased region" description="Polar residues" evidence="1">
    <location>
        <begin position="65"/>
        <end position="81"/>
    </location>
</feature>
<evidence type="ECO:0000256" key="1">
    <source>
        <dbReference type="SAM" id="MobiDB-lite"/>
    </source>
</evidence>